<dbReference type="CDD" id="cd00093">
    <property type="entry name" value="HTH_XRE"/>
    <property type="match status" value="1"/>
</dbReference>
<dbReference type="AlphaFoldDB" id="X1EZX4"/>
<feature type="non-terminal residue" evidence="1">
    <location>
        <position position="78"/>
    </location>
</feature>
<accession>X1EZX4</accession>
<gene>
    <name evidence="1" type="ORF">S03H2_13664</name>
</gene>
<sequence>MTTSNQGGMVMILRTRIFDLYHEKYTGLSELAQAMGVHPSQIYRVRQGMRPINEKFIIGAVKAFPGYKLDDLFYVVKR</sequence>
<proteinExistence type="predicted"/>
<dbReference type="SUPFAM" id="SSF47413">
    <property type="entry name" value="lambda repressor-like DNA-binding domains"/>
    <property type="match status" value="1"/>
</dbReference>
<comment type="caution">
    <text evidence="1">The sequence shown here is derived from an EMBL/GenBank/DDBJ whole genome shotgun (WGS) entry which is preliminary data.</text>
</comment>
<reference evidence="1" key="1">
    <citation type="journal article" date="2014" name="Front. Microbiol.">
        <title>High frequency of phylogenetically diverse reductive dehalogenase-homologous genes in deep subseafloor sedimentary metagenomes.</title>
        <authorList>
            <person name="Kawai M."/>
            <person name="Futagami T."/>
            <person name="Toyoda A."/>
            <person name="Takaki Y."/>
            <person name="Nishi S."/>
            <person name="Hori S."/>
            <person name="Arai W."/>
            <person name="Tsubouchi T."/>
            <person name="Morono Y."/>
            <person name="Uchiyama I."/>
            <person name="Ito T."/>
            <person name="Fujiyama A."/>
            <person name="Inagaki F."/>
            <person name="Takami H."/>
        </authorList>
    </citation>
    <scope>NUCLEOTIDE SEQUENCE</scope>
    <source>
        <strain evidence="1">Expedition CK06-06</strain>
    </source>
</reference>
<organism evidence="1">
    <name type="scientific">marine sediment metagenome</name>
    <dbReference type="NCBI Taxonomy" id="412755"/>
    <lineage>
        <taxon>unclassified sequences</taxon>
        <taxon>metagenomes</taxon>
        <taxon>ecological metagenomes</taxon>
    </lineage>
</organism>
<dbReference type="EMBL" id="BARU01006933">
    <property type="protein sequence ID" value="GAH38931.1"/>
    <property type="molecule type" value="Genomic_DNA"/>
</dbReference>
<evidence type="ECO:0008006" key="2">
    <source>
        <dbReference type="Google" id="ProtNLM"/>
    </source>
</evidence>
<name>X1EZX4_9ZZZZ</name>
<protein>
    <recommendedName>
        <fullName evidence="2">HTH cro/C1-type domain-containing protein</fullName>
    </recommendedName>
</protein>
<dbReference type="InterPro" id="IPR010982">
    <property type="entry name" value="Lambda_DNA-bd_dom_sf"/>
</dbReference>
<dbReference type="InterPro" id="IPR001387">
    <property type="entry name" value="Cro/C1-type_HTH"/>
</dbReference>
<evidence type="ECO:0000313" key="1">
    <source>
        <dbReference type="EMBL" id="GAH38931.1"/>
    </source>
</evidence>
<dbReference type="GO" id="GO:0003677">
    <property type="term" value="F:DNA binding"/>
    <property type="evidence" value="ECO:0007669"/>
    <property type="project" value="InterPro"/>
</dbReference>